<evidence type="ECO:0000256" key="6">
    <source>
        <dbReference type="ARBA" id="ARBA00022807"/>
    </source>
</evidence>
<organism evidence="9 10">
    <name type="scientific">Pyricularia oryzae</name>
    <name type="common">Rice blast fungus</name>
    <name type="synonym">Magnaporthe oryzae</name>
    <dbReference type="NCBI Taxonomy" id="318829"/>
    <lineage>
        <taxon>Eukaryota</taxon>
        <taxon>Fungi</taxon>
        <taxon>Dikarya</taxon>
        <taxon>Ascomycota</taxon>
        <taxon>Pezizomycotina</taxon>
        <taxon>Sordariomycetes</taxon>
        <taxon>Sordariomycetidae</taxon>
        <taxon>Magnaporthales</taxon>
        <taxon>Pyriculariaceae</taxon>
        <taxon>Pyricularia</taxon>
    </lineage>
</organism>
<evidence type="ECO:0000256" key="2">
    <source>
        <dbReference type="ARBA" id="ARBA00012759"/>
    </source>
</evidence>
<dbReference type="InterPro" id="IPR051346">
    <property type="entry name" value="OTU_Deubiquitinase"/>
</dbReference>
<dbReference type="Pfam" id="PF12340">
    <property type="entry name" value="DUF3638"/>
    <property type="match status" value="1"/>
</dbReference>
<dbReference type="GO" id="GO:0004843">
    <property type="term" value="F:cysteine-type deubiquitinase activity"/>
    <property type="evidence" value="ECO:0007669"/>
    <property type="project" value="UniProtKB-EC"/>
</dbReference>
<feature type="domain" description="DUF3638" evidence="7">
    <location>
        <begin position="1"/>
        <end position="72"/>
    </location>
</feature>
<accession>A0A4P7MVQ0</accession>
<evidence type="ECO:0000256" key="1">
    <source>
        <dbReference type="ARBA" id="ARBA00000707"/>
    </source>
</evidence>
<evidence type="ECO:0000256" key="5">
    <source>
        <dbReference type="ARBA" id="ARBA00022801"/>
    </source>
</evidence>
<dbReference type="GO" id="GO:0006508">
    <property type="term" value="P:proteolysis"/>
    <property type="evidence" value="ECO:0007669"/>
    <property type="project" value="UniProtKB-KW"/>
</dbReference>
<dbReference type="InterPro" id="IPR022105">
    <property type="entry name" value="DUF3645"/>
</dbReference>
<feature type="domain" description="DUF3645" evidence="8">
    <location>
        <begin position="198"/>
        <end position="229"/>
    </location>
</feature>
<proteinExistence type="predicted"/>
<dbReference type="EMBL" id="CP034204">
    <property type="protein sequence ID" value="QBZ53312.1"/>
    <property type="molecule type" value="Genomic_DNA"/>
</dbReference>
<keyword evidence="4" id="KW-0833">Ubl conjugation pathway</keyword>
<evidence type="ECO:0000259" key="8">
    <source>
        <dbReference type="Pfam" id="PF12359"/>
    </source>
</evidence>
<keyword evidence="3" id="KW-0645">Protease</keyword>
<evidence type="ECO:0000256" key="4">
    <source>
        <dbReference type="ARBA" id="ARBA00022786"/>
    </source>
</evidence>
<evidence type="ECO:0000313" key="9">
    <source>
        <dbReference type="EMBL" id="QBZ53312.1"/>
    </source>
</evidence>
<dbReference type="PANTHER" id="PTHR13367:SF34">
    <property type="match status" value="1"/>
</dbReference>
<comment type="catalytic activity">
    <reaction evidence="1">
        <text>Thiol-dependent hydrolysis of ester, thioester, amide, peptide and isopeptide bonds formed by the C-terminal Gly of ubiquitin (a 76-residue protein attached to proteins as an intracellular targeting signal).</text>
        <dbReference type="EC" id="3.4.19.12"/>
    </reaction>
</comment>
<protein>
    <recommendedName>
        <fullName evidence="2">ubiquitinyl hydrolase 1</fullName>
        <ecNumber evidence="2">3.4.19.12</ecNumber>
    </recommendedName>
</protein>
<keyword evidence="6" id="KW-0788">Thiol protease</keyword>
<evidence type="ECO:0000259" key="7">
    <source>
        <dbReference type="Pfam" id="PF12340"/>
    </source>
</evidence>
<dbReference type="Proteomes" id="UP000294847">
    <property type="component" value="Chromosome 1"/>
</dbReference>
<name>A0A4P7MVQ0_PYROR</name>
<evidence type="ECO:0000313" key="10">
    <source>
        <dbReference type="Proteomes" id="UP000294847"/>
    </source>
</evidence>
<evidence type="ECO:0000256" key="3">
    <source>
        <dbReference type="ARBA" id="ARBA00022670"/>
    </source>
</evidence>
<dbReference type="InterPro" id="IPR022099">
    <property type="entry name" value="DUF3638"/>
</dbReference>
<dbReference type="EC" id="3.4.19.12" evidence="2"/>
<dbReference type="Pfam" id="PF12359">
    <property type="entry name" value="DUF3645"/>
    <property type="match status" value="1"/>
</dbReference>
<dbReference type="PANTHER" id="PTHR13367">
    <property type="entry name" value="UBIQUITIN THIOESTERASE"/>
    <property type="match status" value="1"/>
</dbReference>
<reference evidence="9 10" key="1">
    <citation type="journal article" date="2019" name="Mol. Biol. Evol.">
        <title>Blast fungal genomes show frequent chromosomal changes, gene gains and losses, and effector gene turnover.</title>
        <authorList>
            <person name="Gomez Luciano L.B."/>
            <person name="Jason Tsai I."/>
            <person name="Chuma I."/>
            <person name="Tosa Y."/>
            <person name="Chen Y.H."/>
            <person name="Li J.Y."/>
            <person name="Li M.Y."/>
            <person name="Jade Lu M.Y."/>
            <person name="Nakayashiki H."/>
            <person name="Li W.H."/>
        </authorList>
    </citation>
    <scope>NUCLEOTIDE SEQUENCE [LARGE SCALE GENOMIC DNA]</scope>
    <source>
        <strain evidence="9">MZ5-1-6</strain>
    </source>
</reference>
<dbReference type="AlphaFoldDB" id="A0A4P7MVQ0"/>
<keyword evidence="5" id="KW-0378">Hydrolase</keyword>
<sequence>MQFNMGEGKLLVIVPAVAAILTSLRESLVRVIVGKPQSKQMFQMFIARLGGLQDVVVHRFPFLRDFRLGIDDVCLSLVHEMPRAIEYSDQHGPNLFPFIRILGGSETQYRLICQTGFAGLPIARQAKVLQEAIYIYLIEPKLLAEQIAQVKDPERCSLWTDTIKNSLFLLRGFLAGGILGFVLGQKRWRVNYGLDLERRPPTRLVVPYRAKDSPSPRSEFSHPKVVILLILFSYYYGGLGD</sequence>
<gene>
    <name evidence="9" type="ORF">PoMZ_08988</name>
</gene>